<dbReference type="NCBIfam" id="TIGR02669">
    <property type="entry name" value="SpoIID_LytB"/>
    <property type="match status" value="1"/>
</dbReference>
<evidence type="ECO:0000256" key="1">
    <source>
        <dbReference type="SAM" id="Phobius"/>
    </source>
</evidence>
<dbReference type="InterPro" id="IPR051922">
    <property type="entry name" value="Bact_Sporulation_Assoc"/>
</dbReference>
<sequence length="418" mass="46427">MKQRRKGGEWPASRNRLIADRKGNVIKAAKETGGLNLWYPFTFGVIAACLIWLIVHGGSLGNDSIEPTSIGHKQFNQLYQFDGNVDMTNEGNALKTMQGGSSTNIIEPLIETDGDSSNSALNSDIVNNQQPTVRVYLTRSGTIEKVPLEVYVKGVVAAEMPLDFQPAALEAQALAARTYIIRRLWLNDRSGVTVKEADVMDTEVNQVYRSLSEMEQLRIDNEVGWQKVDKAVSRTAGQVIVYEDQPIEALFFSTSNGYTENSEEVFAAARPYLRSVASPWDKEGSPRAQETVEISLKDFYDKLDLKSITASSSLSAKKSIRIIEWTKGRRVKQMLVGNKKFTGEEIRHRLGLRSAAFDMDISKGKIILTTYGSGHGVGMSQWGAEEMAKSGKTARQIVEHYYSGIRLEEVSKLVKSSE</sequence>
<dbReference type="NCBIfam" id="TIGR02870">
    <property type="entry name" value="spore_II_D"/>
    <property type="match status" value="1"/>
</dbReference>
<name>A0A3T1DE78_9BACL</name>
<evidence type="ECO:0000259" key="2">
    <source>
        <dbReference type="Pfam" id="PF08486"/>
    </source>
</evidence>
<dbReference type="Pfam" id="PF08486">
    <property type="entry name" value="SpoIID"/>
    <property type="match status" value="1"/>
</dbReference>
<keyword evidence="1" id="KW-1133">Transmembrane helix</keyword>
<dbReference type="AlphaFoldDB" id="A0A3T1DE78"/>
<dbReference type="GO" id="GO:0030288">
    <property type="term" value="C:outer membrane-bounded periplasmic space"/>
    <property type="evidence" value="ECO:0007669"/>
    <property type="project" value="TreeGrafter"/>
</dbReference>
<dbReference type="InterPro" id="IPR013693">
    <property type="entry name" value="SpoIID/LytB_N"/>
</dbReference>
<feature type="domain" description="Sporulation stage II protein D amidase enhancer LytB N-terminal" evidence="2">
    <location>
        <begin position="140"/>
        <end position="242"/>
    </location>
</feature>
<reference evidence="3 4" key="1">
    <citation type="submission" date="2019-01" db="EMBL/GenBank/DDBJ databases">
        <title>Complete genome sequence of Cohnella hallensis HS21 isolated from Korean fir (Abies koreana) rhizospheric soil.</title>
        <authorList>
            <person name="Jiang L."/>
            <person name="Kang S.W."/>
            <person name="Kim S."/>
            <person name="Jung J."/>
            <person name="Kim C.Y."/>
            <person name="Kim D.H."/>
            <person name="Kim S.W."/>
            <person name="Lee J."/>
        </authorList>
    </citation>
    <scope>NUCLEOTIDE SEQUENCE [LARGE SCALE GENOMIC DNA]</scope>
    <source>
        <strain evidence="3 4">HS21</strain>
    </source>
</reference>
<dbReference type="RefSeq" id="WP_232057990.1">
    <property type="nucleotide sequence ID" value="NZ_AP019400.1"/>
</dbReference>
<evidence type="ECO:0000313" key="4">
    <source>
        <dbReference type="Proteomes" id="UP000289856"/>
    </source>
</evidence>
<proteinExistence type="predicted"/>
<gene>
    <name evidence="3" type="ORF">KCTCHS21_56040</name>
</gene>
<dbReference type="GO" id="GO:0030435">
    <property type="term" value="P:sporulation resulting in formation of a cellular spore"/>
    <property type="evidence" value="ECO:0007669"/>
    <property type="project" value="InterPro"/>
</dbReference>
<keyword evidence="4" id="KW-1185">Reference proteome</keyword>
<dbReference type="Proteomes" id="UP000289856">
    <property type="component" value="Chromosome"/>
</dbReference>
<dbReference type="KEGG" id="cohn:KCTCHS21_56040"/>
<feature type="transmembrane region" description="Helical" evidence="1">
    <location>
        <begin position="37"/>
        <end position="55"/>
    </location>
</feature>
<keyword evidence="1" id="KW-0812">Transmembrane</keyword>
<accession>A0A3T1DE78</accession>
<evidence type="ECO:0000313" key="3">
    <source>
        <dbReference type="EMBL" id="BBI36205.1"/>
    </source>
</evidence>
<dbReference type="PANTHER" id="PTHR30032">
    <property type="entry name" value="N-ACETYLMURAMOYL-L-ALANINE AMIDASE-RELATED"/>
    <property type="match status" value="1"/>
</dbReference>
<dbReference type="InterPro" id="IPR013486">
    <property type="entry name" value="SpoIID/LytB"/>
</dbReference>
<protein>
    <recommendedName>
        <fullName evidence="2">Sporulation stage II protein D amidase enhancer LytB N-terminal domain-containing protein</fullName>
    </recommendedName>
</protein>
<dbReference type="EMBL" id="AP019400">
    <property type="protein sequence ID" value="BBI36205.1"/>
    <property type="molecule type" value="Genomic_DNA"/>
</dbReference>
<organism evidence="3 4">
    <name type="scientific">Cohnella abietis</name>
    <dbReference type="NCBI Taxonomy" id="2507935"/>
    <lineage>
        <taxon>Bacteria</taxon>
        <taxon>Bacillati</taxon>
        <taxon>Bacillota</taxon>
        <taxon>Bacilli</taxon>
        <taxon>Bacillales</taxon>
        <taxon>Paenibacillaceae</taxon>
        <taxon>Cohnella</taxon>
    </lineage>
</organism>
<dbReference type="PANTHER" id="PTHR30032:SF4">
    <property type="entry name" value="AMIDASE ENHANCER"/>
    <property type="match status" value="1"/>
</dbReference>
<keyword evidence="1" id="KW-0472">Membrane</keyword>
<dbReference type="InterPro" id="IPR014225">
    <property type="entry name" value="Spore_II_D_firmicutes"/>
</dbReference>